<dbReference type="PANTHER" id="PTHR47169">
    <property type="entry name" value="OS01G0541250 PROTEIN"/>
    <property type="match status" value="1"/>
</dbReference>
<dbReference type="AlphaFoldDB" id="W2ZKT8"/>
<dbReference type="Pfam" id="PF24964">
    <property type="entry name" value="DUF7769"/>
    <property type="match status" value="1"/>
</dbReference>
<dbReference type="Gene3D" id="3.30.420.10">
    <property type="entry name" value="Ribonuclease H-like superfamily/Ribonuclease H"/>
    <property type="match status" value="1"/>
</dbReference>
<dbReference type="InterPro" id="IPR056671">
    <property type="entry name" value="DUF7769"/>
</dbReference>
<evidence type="ECO:0000313" key="3">
    <source>
        <dbReference type="EMBL" id="ETP47987.1"/>
    </source>
</evidence>
<name>W2ZKT8_PHYNI</name>
<dbReference type="Proteomes" id="UP000018948">
    <property type="component" value="Unassembled WGS sequence"/>
</dbReference>
<protein>
    <recommendedName>
        <fullName evidence="2">DUF7769 domain-containing protein</fullName>
    </recommendedName>
</protein>
<dbReference type="GO" id="GO:0003676">
    <property type="term" value="F:nucleic acid binding"/>
    <property type="evidence" value="ECO:0007669"/>
    <property type="project" value="InterPro"/>
</dbReference>
<feature type="region of interest" description="Disordered" evidence="1">
    <location>
        <begin position="190"/>
        <end position="217"/>
    </location>
</feature>
<comment type="caution">
    <text evidence="3">The sequence shown here is derived from an EMBL/GenBank/DDBJ whole genome shotgun (WGS) entry which is preliminary data.</text>
</comment>
<gene>
    <name evidence="3" type="ORF">F442_06162</name>
</gene>
<dbReference type="OrthoDB" id="10278794at2759"/>
<proteinExistence type="predicted"/>
<accession>W2ZKT8</accession>
<organism evidence="3 4">
    <name type="scientific">Phytophthora nicotianae P10297</name>
    <dbReference type="NCBI Taxonomy" id="1317064"/>
    <lineage>
        <taxon>Eukaryota</taxon>
        <taxon>Sar</taxon>
        <taxon>Stramenopiles</taxon>
        <taxon>Oomycota</taxon>
        <taxon>Peronosporomycetes</taxon>
        <taxon>Peronosporales</taxon>
        <taxon>Peronosporaceae</taxon>
        <taxon>Phytophthora</taxon>
    </lineage>
</organism>
<reference evidence="3 4" key="1">
    <citation type="submission" date="2013-11" db="EMBL/GenBank/DDBJ databases">
        <title>The Genome Sequence of Phytophthora parasitica P10297.</title>
        <authorList>
            <consortium name="The Broad Institute Genomics Platform"/>
            <person name="Russ C."/>
            <person name="Tyler B."/>
            <person name="Panabieres F."/>
            <person name="Shan W."/>
            <person name="Tripathy S."/>
            <person name="Grunwald N."/>
            <person name="Machado M."/>
            <person name="Johnson C.S."/>
            <person name="Walker B."/>
            <person name="Young S.K."/>
            <person name="Zeng Q."/>
            <person name="Gargeya S."/>
            <person name="Fitzgerald M."/>
            <person name="Haas B."/>
            <person name="Abouelleil A."/>
            <person name="Allen A.W."/>
            <person name="Alvarado L."/>
            <person name="Arachchi H.M."/>
            <person name="Berlin A.M."/>
            <person name="Chapman S.B."/>
            <person name="Gainer-Dewar J."/>
            <person name="Goldberg J."/>
            <person name="Griggs A."/>
            <person name="Gujja S."/>
            <person name="Hansen M."/>
            <person name="Howarth C."/>
            <person name="Imamovic A."/>
            <person name="Ireland A."/>
            <person name="Larimer J."/>
            <person name="McCowan C."/>
            <person name="Murphy C."/>
            <person name="Pearson M."/>
            <person name="Poon T.W."/>
            <person name="Priest M."/>
            <person name="Roberts A."/>
            <person name="Saif S."/>
            <person name="Shea T."/>
            <person name="Sisk P."/>
            <person name="Sykes S."/>
            <person name="Wortman J."/>
            <person name="Nusbaum C."/>
            <person name="Birren B."/>
        </authorList>
    </citation>
    <scope>NUCLEOTIDE SEQUENCE [LARGE SCALE GENOMIC DNA]</scope>
    <source>
        <strain evidence="3 4">P10297</strain>
    </source>
</reference>
<evidence type="ECO:0000313" key="4">
    <source>
        <dbReference type="Proteomes" id="UP000018948"/>
    </source>
</evidence>
<feature type="domain" description="DUF7769" evidence="2">
    <location>
        <begin position="7"/>
        <end position="54"/>
    </location>
</feature>
<dbReference type="PANTHER" id="PTHR47169:SF2">
    <property type="entry name" value="OS01G0541250 PROTEIN"/>
    <property type="match status" value="1"/>
</dbReference>
<sequence>MLRRQATDQERQAIWETLLLRSNRGVLAYGKIAQAAEEFGFHRSAVSRMWKRGSAAMGTGVAADVKSHKHERGRKKVDRVSIWLFASIQSVQSRTTSRTIQDIIQEVEHACEIMTAETLNKTFLTLPLVMKEIMNCEGRNDYKLAHFHKDKLIRAGKLPASLQCDTTSFGLAQQSILALAVASWIDPPLPQASTQPSPRSPPLSPPSPTHFDPFLYF</sequence>
<feature type="compositionally biased region" description="Pro residues" evidence="1">
    <location>
        <begin position="198"/>
        <end position="208"/>
    </location>
</feature>
<dbReference type="InterPro" id="IPR036397">
    <property type="entry name" value="RNaseH_sf"/>
</dbReference>
<evidence type="ECO:0000259" key="2">
    <source>
        <dbReference type="Pfam" id="PF24964"/>
    </source>
</evidence>
<evidence type="ECO:0000256" key="1">
    <source>
        <dbReference type="SAM" id="MobiDB-lite"/>
    </source>
</evidence>
<dbReference type="EMBL" id="ANIY01001323">
    <property type="protein sequence ID" value="ETP47987.1"/>
    <property type="molecule type" value="Genomic_DNA"/>
</dbReference>